<feature type="transmembrane region" description="Helical" evidence="1">
    <location>
        <begin position="229"/>
        <end position="247"/>
    </location>
</feature>
<dbReference type="Proteomes" id="UP000215335">
    <property type="component" value="Unassembled WGS sequence"/>
</dbReference>
<protein>
    <submittedName>
        <fullName evidence="2">Uncharacterized protein</fullName>
    </submittedName>
</protein>
<keyword evidence="1" id="KW-1133">Transmembrane helix</keyword>
<keyword evidence="1" id="KW-0472">Membrane</keyword>
<sequence length="422" mass="48860">MYPIYLTYLYLILYNLATLTSTNVWLDTLVNKIVQEIQPKQVFIFNHKSGKILTSKSDKLIRKISERIPVLNVDFEDINRTGDERSLPMPEFEVHKVFALSLILYHKSQSKANDFHNLINTLLSYTNVDPISPRPTTIESNIKQKKHWQKHCRSVLYLHYYSHNPFYKVFSKKYFNVSTTIFPDKLMDLNGLKIKIHALNKGKRLDYTQPNSTIAQAVKFNEFAIASKIMNFSLRALVVGTLLLFQLGSQMLNYTHAEILAYLVPIALSILSIRYSMTFSVDIQLQNTELKFDTLEKMKETKFQIRVFCFMQDFSAQAFIEKYHHSDGSPLFQISDPLKSQPCLFSSYVFQKASPYAYKMQRIFEMIFESGILFSHMNGESRHMSHVLIDNAQDTLNNPDFLTLSMSTIKQKIASLSGKNSV</sequence>
<feature type="transmembrane region" description="Helical" evidence="1">
    <location>
        <begin position="6"/>
        <end position="26"/>
    </location>
</feature>
<evidence type="ECO:0000313" key="2">
    <source>
        <dbReference type="EMBL" id="OXU19641.1"/>
    </source>
</evidence>
<feature type="transmembrane region" description="Helical" evidence="1">
    <location>
        <begin position="259"/>
        <end position="277"/>
    </location>
</feature>
<reference evidence="2 3" key="1">
    <citation type="journal article" date="2017" name="Curr. Biol.">
        <title>The Evolution of Venom by Co-option of Single-Copy Genes.</title>
        <authorList>
            <person name="Martinson E.O."/>
            <person name="Mrinalini"/>
            <person name="Kelkar Y.D."/>
            <person name="Chang C.H."/>
            <person name="Werren J.H."/>
        </authorList>
    </citation>
    <scope>NUCLEOTIDE SEQUENCE [LARGE SCALE GENOMIC DNA]</scope>
    <source>
        <strain evidence="2 3">Alberta</strain>
        <tissue evidence="2">Whole body</tissue>
    </source>
</reference>
<dbReference type="EMBL" id="NNAY01003315">
    <property type="protein sequence ID" value="OXU19641.1"/>
    <property type="molecule type" value="Genomic_DNA"/>
</dbReference>
<comment type="caution">
    <text evidence="2">The sequence shown here is derived from an EMBL/GenBank/DDBJ whole genome shotgun (WGS) entry which is preliminary data.</text>
</comment>
<accession>A0A232EMT1</accession>
<evidence type="ECO:0000313" key="3">
    <source>
        <dbReference type="Proteomes" id="UP000215335"/>
    </source>
</evidence>
<name>A0A232EMT1_9HYME</name>
<evidence type="ECO:0000256" key="1">
    <source>
        <dbReference type="SAM" id="Phobius"/>
    </source>
</evidence>
<keyword evidence="1" id="KW-0812">Transmembrane</keyword>
<dbReference type="AlphaFoldDB" id="A0A232EMT1"/>
<keyword evidence="3" id="KW-1185">Reference proteome</keyword>
<gene>
    <name evidence="2" type="ORF">TSAR_003519</name>
</gene>
<organism evidence="2 3">
    <name type="scientific">Trichomalopsis sarcophagae</name>
    <dbReference type="NCBI Taxonomy" id="543379"/>
    <lineage>
        <taxon>Eukaryota</taxon>
        <taxon>Metazoa</taxon>
        <taxon>Ecdysozoa</taxon>
        <taxon>Arthropoda</taxon>
        <taxon>Hexapoda</taxon>
        <taxon>Insecta</taxon>
        <taxon>Pterygota</taxon>
        <taxon>Neoptera</taxon>
        <taxon>Endopterygota</taxon>
        <taxon>Hymenoptera</taxon>
        <taxon>Apocrita</taxon>
        <taxon>Proctotrupomorpha</taxon>
        <taxon>Chalcidoidea</taxon>
        <taxon>Pteromalidae</taxon>
        <taxon>Pteromalinae</taxon>
        <taxon>Trichomalopsis</taxon>
    </lineage>
</organism>
<proteinExistence type="predicted"/>